<dbReference type="InterPro" id="IPR013737">
    <property type="entry name" value="Bac_rhamnosid_N"/>
</dbReference>
<proteinExistence type="predicted"/>
<evidence type="ECO:0000313" key="9">
    <source>
        <dbReference type="EMBL" id="MET6998230.1"/>
    </source>
</evidence>
<dbReference type="PIRSF" id="PIRSF010631">
    <property type="entry name" value="A-rhamnsds"/>
    <property type="match status" value="1"/>
</dbReference>
<dbReference type="Pfam" id="PF17390">
    <property type="entry name" value="Bac_rhamnosid_C"/>
    <property type="match status" value="1"/>
</dbReference>
<dbReference type="Pfam" id="PF25788">
    <property type="entry name" value="Ig_Rha78A_N"/>
    <property type="match status" value="1"/>
</dbReference>
<keyword evidence="10" id="KW-1185">Reference proteome</keyword>
<feature type="domain" description="Alpha-L-rhamnosidase C-terminal" evidence="8">
    <location>
        <begin position="807"/>
        <end position="879"/>
    </location>
</feature>
<feature type="domain" description="Alpha-L-rhamnosidase six-hairpin glycosidase" evidence="7">
    <location>
        <begin position="480"/>
        <end position="804"/>
    </location>
</feature>
<dbReference type="PANTHER" id="PTHR33307">
    <property type="entry name" value="ALPHA-RHAMNOSIDASE (EUROFUNG)"/>
    <property type="match status" value="1"/>
</dbReference>
<dbReference type="InterPro" id="IPR035398">
    <property type="entry name" value="Bac_rhamnosid_C"/>
</dbReference>
<sequence>MNIYKIIVTWCLLLLLLPVYAQVRVATALCDNRINPTGIHTQAFFFSWQLVSQKNNQKQTAYQLVIASSKSMLDRQQYDIYNSRIVKSNQSIQVIYKGPALLPGRTYYWKVKVWDASNVASQWSEPQTFITGLFEPSDWGAARWIGAESASPDTRVVPFVHGKLKENDPRIIKSKAAPLLRKSFFVAKPVKSALLFISGLGHYQASINGAKIGNAFLAPGWTTYDKTVLYNTYDITNDLSKGNNVIGVVLGDGFYNVSQERYVKGTGSFGKPKMIAQLKIIYTDGSEEYVVSDTSWKTKPSPIVFNNIYGGEDFDARFIEKKWNTGSYNDREWKPALLAAVPKGRLLPEIDYPVTIMDTLSVKSVKVIGDNKACYDFGQNISGIPQIKIKGKPGQTVKLIPAELVLDNGNVNQADGVTPHFYQYTIGSNDEETWHPNFSYFAARYVQVEGAGIKNQQANDDRPVITDIKLLHNRNSAPANGDFICSDSLLNRIYQLVDWAIKSNIQSYITDNPQREKLSWQGEQNFMRAAINYGYDVYNLYRSLVQNMKDAQHSNGLIPDIAPEYIQFDGPFVDSPEWGTTGMLDLWFLYSCYGDTAIIRNAYPMMRAYAQYLQTKAENHLLLYGLGDWLDVGNVTPKGLTATAYYYKAIAALGTMAAIIGEKQDASFYQQLSDSIKQSFNHKFFNEEKKIYATGSQTAMAMPLSLGMVDEKNKKEVLDNLIHQIESIDGNRITAGDVGHRFLVKALYENNHPEVLYNITKRGDVPGYAYQLNLGATALIETWDGKASQNQLAMGHILEWFYEGIAGIRQDKQSVAFKNIIIQPQVVGAITSASGSFHSPYGWIKSNWELKQNMFSIDIEIPVNTQAKVILPARSNSKIWMNGRKLDGWKWDNETVTLQVNAGKYTINIK</sequence>
<dbReference type="Pfam" id="PF17389">
    <property type="entry name" value="Bac_rhamnosid6H"/>
    <property type="match status" value="1"/>
</dbReference>
<feature type="signal peptide" evidence="4">
    <location>
        <begin position="1"/>
        <end position="21"/>
    </location>
</feature>
<dbReference type="PANTHER" id="PTHR33307:SF11">
    <property type="entry name" value="ALPHA-L-RHAMNOSIDASE"/>
    <property type="match status" value="1"/>
</dbReference>
<dbReference type="InterPro" id="IPR008928">
    <property type="entry name" value="6-hairpin_glycosidase_sf"/>
</dbReference>
<evidence type="ECO:0000259" key="8">
    <source>
        <dbReference type="Pfam" id="PF17390"/>
    </source>
</evidence>
<evidence type="ECO:0000259" key="7">
    <source>
        <dbReference type="Pfam" id="PF17389"/>
    </source>
</evidence>
<evidence type="ECO:0000256" key="1">
    <source>
        <dbReference type="ARBA" id="ARBA00001445"/>
    </source>
</evidence>
<dbReference type="InterPro" id="IPR012341">
    <property type="entry name" value="6hp_glycosidase-like_sf"/>
</dbReference>
<organism evidence="9 10">
    <name type="scientific">Chitinophaga defluvii</name>
    <dbReference type="NCBI Taxonomy" id="3163343"/>
    <lineage>
        <taxon>Bacteria</taxon>
        <taxon>Pseudomonadati</taxon>
        <taxon>Bacteroidota</taxon>
        <taxon>Chitinophagia</taxon>
        <taxon>Chitinophagales</taxon>
        <taxon>Chitinophagaceae</taxon>
        <taxon>Chitinophaga</taxon>
    </lineage>
</organism>
<evidence type="ECO:0000313" key="10">
    <source>
        <dbReference type="Proteomes" id="UP001549749"/>
    </source>
</evidence>
<dbReference type="Pfam" id="PF08531">
    <property type="entry name" value="Bac_rhamnosid_N"/>
    <property type="match status" value="1"/>
</dbReference>
<dbReference type="SUPFAM" id="SSF48208">
    <property type="entry name" value="Six-hairpin glycosidases"/>
    <property type="match status" value="1"/>
</dbReference>
<gene>
    <name evidence="9" type="ORF">ABR189_12665</name>
</gene>
<protein>
    <recommendedName>
        <fullName evidence="2">alpha-L-rhamnosidase</fullName>
        <ecNumber evidence="2">3.2.1.40</ecNumber>
    </recommendedName>
</protein>
<keyword evidence="4" id="KW-0732">Signal</keyword>
<comment type="caution">
    <text evidence="9">The sequence shown here is derived from an EMBL/GenBank/DDBJ whole genome shotgun (WGS) entry which is preliminary data.</text>
</comment>
<reference evidence="9 10" key="1">
    <citation type="submission" date="2024-06" db="EMBL/GenBank/DDBJ databases">
        <title>Chitinophaga defluvii sp. nov., isolated from municipal sewage.</title>
        <authorList>
            <person name="Zhang L."/>
        </authorList>
    </citation>
    <scope>NUCLEOTIDE SEQUENCE [LARGE SCALE GENOMIC DNA]</scope>
    <source>
        <strain evidence="9 10">H8</strain>
    </source>
</reference>
<evidence type="ECO:0000256" key="3">
    <source>
        <dbReference type="ARBA" id="ARBA00022801"/>
    </source>
</evidence>
<feature type="domain" description="Alpha-L-rhamnosidase concanavalin-like" evidence="5">
    <location>
        <begin position="368"/>
        <end position="453"/>
    </location>
</feature>
<dbReference type="Gene3D" id="2.60.420.10">
    <property type="entry name" value="Maltose phosphorylase, domain 3"/>
    <property type="match status" value="1"/>
</dbReference>
<dbReference type="GO" id="GO:0016787">
    <property type="term" value="F:hydrolase activity"/>
    <property type="evidence" value="ECO:0007669"/>
    <property type="project" value="UniProtKB-KW"/>
</dbReference>
<dbReference type="RefSeq" id="WP_354660865.1">
    <property type="nucleotide sequence ID" value="NZ_JBEXAC010000001.1"/>
</dbReference>
<dbReference type="Gene3D" id="1.50.10.10">
    <property type="match status" value="1"/>
</dbReference>
<comment type="catalytic activity">
    <reaction evidence="1">
        <text>Hydrolysis of terminal non-reducing alpha-L-rhamnose residues in alpha-L-rhamnosides.</text>
        <dbReference type="EC" id="3.2.1.40"/>
    </reaction>
</comment>
<dbReference type="Proteomes" id="UP001549749">
    <property type="component" value="Unassembled WGS sequence"/>
</dbReference>
<dbReference type="Gene3D" id="2.60.40.10">
    <property type="entry name" value="Immunoglobulins"/>
    <property type="match status" value="1"/>
</dbReference>
<dbReference type="Pfam" id="PF05592">
    <property type="entry name" value="Bac_rhamnosid"/>
    <property type="match status" value="1"/>
</dbReference>
<feature type="chain" id="PRO_5045217475" description="alpha-L-rhamnosidase" evidence="4">
    <location>
        <begin position="22"/>
        <end position="910"/>
    </location>
</feature>
<evidence type="ECO:0000256" key="2">
    <source>
        <dbReference type="ARBA" id="ARBA00012652"/>
    </source>
</evidence>
<feature type="domain" description="Bacterial alpha-L-rhamnosidase N-terminal" evidence="6">
    <location>
        <begin position="188"/>
        <end position="357"/>
    </location>
</feature>
<dbReference type="InterPro" id="IPR016007">
    <property type="entry name" value="Alpha_rhamnosid"/>
</dbReference>
<evidence type="ECO:0000259" key="6">
    <source>
        <dbReference type="Pfam" id="PF08531"/>
    </source>
</evidence>
<evidence type="ECO:0000256" key="4">
    <source>
        <dbReference type="SAM" id="SignalP"/>
    </source>
</evidence>
<keyword evidence="3 9" id="KW-0378">Hydrolase</keyword>
<dbReference type="InterPro" id="IPR008902">
    <property type="entry name" value="Rhamnosid_concanavalin"/>
</dbReference>
<dbReference type="InterPro" id="IPR035396">
    <property type="entry name" value="Bac_rhamnosid6H"/>
</dbReference>
<accession>A0ABV2T6H1</accession>
<evidence type="ECO:0000259" key="5">
    <source>
        <dbReference type="Pfam" id="PF05592"/>
    </source>
</evidence>
<dbReference type="EC" id="3.2.1.40" evidence="2"/>
<dbReference type="EMBL" id="JBEXAC010000001">
    <property type="protein sequence ID" value="MET6998230.1"/>
    <property type="molecule type" value="Genomic_DNA"/>
</dbReference>
<dbReference type="Gene3D" id="2.60.120.260">
    <property type="entry name" value="Galactose-binding domain-like"/>
    <property type="match status" value="2"/>
</dbReference>
<name>A0ABV2T6H1_9BACT</name>
<dbReference type="InterPro" id="IPR013783">
    <property type="entry name" value="Ig-like_fold"/>
</dbReference>